<feature type="transmembrane region" description="Helical" evidence="3">
    <location>
        <begin position="53"/>
        <end position="70"/>
    </location>
</feature>
<dbReference type="GO" id="GO:0004190">
    <property type="term" value="F:aspartic-type endopeptidase activity"/>
    <property type="evidence" value="ECO:0007669"/>
    <property type="project" value="InterPro"/>
</dbReference>
<dbReference type="PRINTS" id="PR00864">
    <property type="entry name" value="PREPILNPTASE"/>
</dbReference>
<organism evidence="5 6">
    <name type="scientific">Planosporangium flavigriseum</name>
    <dbReference type="NCBI Taxonomy" id="373681"/>
    <lineage>
        <taxon>Bacteria</taxon>
        <taxon>Bacillati</taxon>
        <taxon>Actinomycetota</taxon>
        <taxon>Actinomycetes</taxon>
        <taxon>Micromonosporales</taxon>
        <taxon>Micromonosporaceae</taxon>
        <taxon>Planosporangium</taxon>
    </lineage>
</organism>
<keyword evidence="3" id="KW-1133">Transmembrane helix</keyword>
<dbReference type="Pfam" id="PF01478">
    <property type="entry name" value="Peptidase_A24"/>
    <property type="match status" value="1"/>
</dbReference>
<dbReference type="RefSeq" id="WP_168074854.1">
    <property type="nucleotide sequence ID" value="NZ_BAAAQJ010000008.1"/>
</dbReference>
<feature type="transmembrane region" description="Helical" evidence="3">
    <location>
        <begin position="147"/>
        <end position="173"/>
    </location>
</feature>
<dbReference type="InterPro" id="IPR000045">
    <property type="entry name" value="Prepilin_IV_endopep_pep"/>
</dbReference>
<feature type="transmembrane region" description="Helical" evidence="3">
    <location>
        <begin position="107"/>
        <end position="127"/>
    </location>
</feature>
<dbReference type="Gene3D" id="1.20.120.1220">
    <property type="match status" value="1"/>
</dbReference>
<name>A0A8J3LHX4_9ACTN</name>
<evidence type="ECO:0000313" key="5">
    <source>
        <dbReference type="EMBL" id="GIG72007.1"/>
    </source>
</evidence>
<reference evidence="5" key="1">
    <citation type="submission" date="2021-01" db="EMBL/GenBank/DDBJ databases">
        <title>Whole genome shotgun sequence of Planosporangium flavigriseum NBRC 105377.</title>
        <authorList>
            <person name="Komaki H."/>
            <person name="Tamura T."/>
        </authorList>
    </citation>
    <scope>NUCLEOTIDE SEQUENCE</scope>
    <source>
        <strain evidence="5">NBRC 105377</strain>
    </source>
</reference>
<keyword evidence="3" id="KW-0812">Transmembrane</keyword>
<feature type="domain" description="Prepilin type IV endopeptidase peptidase" evidence="4">
    <location>
        <begin position="63"/>
        <end position="160"/>
    </location>
</feature>
<dbReference type="GO" id="GO:0006465">
    <property type="term" value="P:signal peptide processing"/>
    <property type="evidence" value="ECO:0007669"/>
    <property type="project" value="TreeGrafter"/>
</dbReference>
<dbReference type="GO" id="GO:0005886">
    <property type="term" value="C:plasma membrane"/>
    <property type="evidence" value="ECO:0007669"/>
    <property type="project" value="TreeGrafter"/>
</dbReference>
<proteinExistence type="inferred from homology"/>
<dbReference type="AlphaFoldDB" id="A0A8J3LHX4"/>
<dbReference type="InterPro" id="IPR050882">
    <property type="entry name" value="Prepilin_peptidase/N-MTase"/>
</dbReference>
<dbReference type="EMBL" id="BONU01000002">
    <property type="protein sequence ID" value="GIG72007.1"/>
    <property type="molecule type" value="Genomic_DNA"/>
</dbReference>
<comment type="similarity">
    <text evidence="1 2">Belongs to the peptidase A24 family.</text>
</comment>
<keyword evidence="3" id="KW-0472">Membrane</keyword>
<dbReference type="PANTHER" id="PTHR30487">
    <property type="entry name" value="TYPE 4 PREPILIN-LIKE PROTEINS LEADER PEPTIDE-PROCESSING ENZYME"/>
    <property type="match status" value="1"/>
</dbReference>
<keyword evidence="6" id="KW-1185">Reference proteome</keyword>
<feature type="transmembrane region" description="Helical" evidence="3">
    <location>
        <begin position="82"/>
        <end position="100"/>
    </location>
</feature>
<evidence type="ECO:0000259" key="4">
    <source>
        <dbReference type="Pfam" id="PF01478"/>
    </source>
</evidence>
<evidence type="ECO:0000313" key="6">
    <source>
        <dbReference type="Proteomes" id="UP000653674"/>
    </source>
</evidence>
<evidence type="ECO:0000256" key="1">
    <source>
        <dbReference type="ARBA" id="ARBA00005801"/>
    </source>
</evidence>
<evidence type="ECO:0000256" key="2">
    <source>
        <dbReference type="RuleBase" id="RU003793"/>
    </source>
</evidence>
<dbReference type="InterPro" id="IPR014032">
    <property type="entry name" value="Peptidase_A24A_bac"/>
</dbReference>
<gene>
    <name evidence="5" type="ORF">Pfl04_04110</name>
</gene>
<accession>A0A8J3LHX4</accession>
<protein>
    <recommendedName>
        <fullName evidence="4">Prepilin type IV endopeptidase peptidase domain-containing protein</fullName>
    </recommendedName>
</protein>
<comment type="caution">
    <text evidence="5">The sequence shown here is derived from an EMBL/GenBank/DDBJ whole genome shotgun (WGS) entry which is preliminary data.</text>
</comment>
<feature type="transmembrane region" description="Helical" evidence="3">
    <location>
        <begin position="185"/>
        <end position="202"/>
    </location>
</feature>
<dbReference type="Proteomes" id="UP000653674">
    <property type="component" value="Unassembled WGS sequence"/>
</dbReference>
<sequence>MLRVLIAMVAGVATGPLLTKTISGYARPPATGAAAVTAAGAFAVLACRVTAPLALAALCWVAGLGIALGFVDAARHRLPDRLTMPAFAGALALLTADALVGGRFAALASAVLSGLAMAGFYAVLVLVNPAGMGAGDAKLGLSVGTGLGWLGGDVAFLGALAGLALASAYAMVLLSRGRISRTARLAHGPFMLLGAVLAVAVTG</sequence>
<dbReference type="PANTHER" id="PTHR30487:SF0">
    <property type="entry name" value="PREPILIN LEADER PEPTIDASE_N-METHYLTRANSFERASE-RELATED"/>
    <property type="match status" value="1"/>
</dbReference>
<evidence type="ECO:0000256" key="3">
    <source>
        <dbReference type="SAM" id="Phobius"/>
    </source>
</evidence>